<name>A0A366MRD0_9BACT</name>
<keyword evidence="2" id="KW-1185">Reference proteome</keyword>
<dbReference type="Proteomes" id="UP000252669">
    <property type="component" value="Unassembled WGS sequence"/>
</dbReference>
<organism evidence="1 2">
    <name type="scientific">Aliarcobacter vitoriensis</name>
    <dbReference type="NCBI Taxonomy" id="2011099"/>
    <lineage>
        <taxon>Bacteria</taxon>
        <taxon>Pseudomonadati</taxon>
        <taxon>Campylobacterota</taxon>
        <taxon>Epsilonproteobacteria</taxon>
        <taxon>Campylobacterales</taxon>
        <taxon>Arcobacteraceae</taxon>
        <taxon>Aliarcobacter</taxon>
    </lineage>
</organism>
<proteinExistence type="predicted"/>
<dbReference type="AlphaFoldDB" id="A0A366MRD0"/>
<protein>
    <submittedName>
        <fullName evidence="1">Uncharacterized protein</fullName>
    </submittedName>
</protein>
<gene>
    <name evidence="1" type="ORF">CRU91_07530</name>
</gene>
<reference evidence="1 2" key="1">
    <citation type="submission" date="2017-10" db="EMBL/GenBank/DDBJ databases">
        <title>Genomics of the genus Arcobacter.</title>
        <authorList>
            <person name="Perez-Cataluna A."/>
            <person name="Figueras M.J."/>
        </authorList>
    </citation>
    <scope>NUCLEOTIDE SEQUENCE [LARGE SCALE GENOMIC DNA]</scope>
    <source>
        <strain evidence="1 2">CECT 9230</strain>
    </source>
</reference>
<sequence>MVLNLMTKSKVLKELENYIKDFNDSNDLKLSYDTIRIDFSKQHKLTKIKALGNWKKINKSNRTIFSGLRKKIIDDEVTSVYQLENYNIFYYNSNKDKPRYRLATMVIFGLKQYHKEPIPHQKIDEILSILKNITSIDLCFDMKQKPNIDNLKENFRVRQYLTSEKVKTDTYYINNPNILMLDRVCIYNKAKKNDLKGRLYRIEATISIPNIKALALPLYEFKDIIKLLVPFDNKRTRPKDTV</sequence>
<evidence type="ECO:0000313" key="1">
    <source>
        <dbReference type="EMBL" id="RBQ28836.1"/>
    </source>
</evidence>
<comment type="caution">
    <text evidence="1">The sequence shown here is derived from an EMBL/GenBank/DDBJ whole genome shotgun (WGS) entry which is preliminary data.</text>
</comment>
<accession>A0A366MRD0</accession>
<evidence type="ECO:0000313" key="2">
    <source>
        <dbReference type="Proteomes" id="UP000252669"/>
    </source>
</evidence>
<dbReference type="EMBL" id="PDKB01000011">
    <property type="protein sequence ID" value="RBQ28836.1"/>
    <property type="molecule type" value="Genomic_DNA"/>
</dbReference>